<dbReference type="SUPFAM" id="SSF64438">
    <property type="entry name" value="CNF1/YfiH-like putative cysteine hydrolases"/>
    <property type="match status" value="1"/>
</dbReference>
<evidence type="ECO:0000256" key="10">
    <source>
        <dbReference type="ARBA" id="ARBA00049893"/>
    </source>
</evidence>
<dbReference type="OrthoDB" id="4279at2"/>
<dbReference type="PANTHER" id="PTHR30616:SF2">
    <property type="entry name" value="PURINE NUCLEOSIDE PHOSPHORYLASE LACC1"/>
    <property type="match status" value="1"/>
</dbReference>
<reference evidence="12 13" key="1">
    <citation type="submission" date="2007-03" db="EMBL/GenBank/DDBJ databases">
        <authorList>
            <person name="Fulton L."/>
            <person name="Clifton S."/>
            <person name="Fulton B."/>
            <person name="Xu J."/>
            <person name="Minx P."/>
            <person name="Pepin K.H."/>
            <person name="Johnson M."/>
            <person name="Thiruvilangam P."/>
            <person name="Bhonagiri V."/>
            <person name="Nash W.E."/>
            <person name="Mardis E.R."/>
            <person name="Wilson R.K."/>
        </authorList>
    </citation>
    <scope>NUCLEOTIDE SEQUENCE [LARGE SCALE GENOMIC DNA]</scope>
    <source>
        <strain evidence="12 13">ATCC 27560</strain>
    </source>
</reference>
<keyword evidence="6" id="KW-0378">Hydrolase</keyword>
<comment type="catalytic activity">
    <reaction evidence="10">
        <text>S-methyl-5'-thioadenosine + phosphate = 5-(methylsulfanyl)-alpha-D-ribose 1-phosphate + adenine</text>
        <dbReference type="Rhea" id="RHEA:11852"/>
        <dbReference type="ChEBI" id="CHEBI:16708"/>
        <dbReference type="ChEBI" id="CHEBI:17509"/>
        <dbReference type="ChEBI" id="CHEBI:43474"/>
        <dbReference type="ChEBI" id="CHEBI:58533"/>
        <dbReference type="EC" id="2.4.2.28"/>
    </reaction>
    <physiologicalReaction direction="left-to-right" evidence="10">
        <dbReference type="Rhea" id="RHEA:11853"/>
    </physiologicalReaction>
</comment>
<proteinExistence type="inferred from homology"/>
<name>A5Z6D0_9FIRM</name>
<comment type="similarity">
    <text evidence="3 11">Belongs to the purine nucleoside phosphorylase YfiH/LACC1 family.</text>
</comment>
<evidence type="ECO:0000256" key="11">
    <source>
        <dbReference type="RuleBase" id="RU361274"/>
    </source>
</evidence>
<sequence>MEYIQLNKESGSTTRINFNNGVPYISYRILDDIPWLKNAVSTRLGGVSKDYLASMNLGFNRGDLDENVIRNHEIFANAIGVNPKNIVTGNQTHTTNVKVVTKDDCGKGIYRDRNYTDIDGLITNEKGIVLATYYADCVPLLIVDTKNKAIGLSHSGWRGTVGKIGKVTIEKMGELYGTKPEDIVACIGPSICQKCYEISEEVAVQFKEAFPDNIKEILIDKGNGKYQLDLWECNRINFKEAGVLPENIKVTDICTCHNTDVLFSHRGHNGKRGNLGAFLSIV</sequence>
<dbReference type="HOGENOM" id="CLU_065784_0_0_9"/>
<keyword evidence="7" id="KW-0862">Zinc</keyword>
<dbReference type="CDD" id="cd16833">
    <property type="entry name" value="YfiH"/>
    <property type="match status" value="1"/>
</dbReference>
<evidence type="ECO:0000256" key="4">
    <source>
        <dbReference type="ARBA" id="ARBA00022679"/>
    </source>
</evidence>
<dbReference type="InterPro" id="IPR003730">
    <property type="entry name" value="Cu_polyphenol_OxRdtase"/>
</dbReference>
<dbReference type="GO" id="GO:0005507">
    <property type="term" value="F:copper ion binding"/>
    <property type="evidence" value="ECO:0007669"/>
    <property type="project" value="TreeGrafter"/>
</dbReference>
<evidence type="ECO:0000313" key="12">
    <source>
        <dbReference type="EMBL" id="EDM51355.1"/>
    </source>
</evidence>
<evidence type="ECO:0000256" key="8">
    <source>
        <dbReference type="ARBA" id="ARBA00047989"/>
    </source>
</evidence>
<dbReference type="Gene3D" id="3.60.140.10">
    <property type="entry name" value="CNF1/YfiH-like putative cysteine hydrolases"/>
    <property type="match status" value="1"/>
</dbReference>
<evidence type="ECO:0000256" key="3">
    <source>
        <dbReference type="ARBA" id="ARBA00007353"/>
    </source>
</evidence>
<evidence type="ECO:0000256" key="1">
    <source>
        <dbReference type="ARBA" id="ARBA00000553"/>
    </source>
</evidence>
<dbReference type="Proteomes" id="UP000006000">
    <property type="component" value="Unassembled WGS sequence"/>
</dbReference>
<keyword evidence="4" id="KW-0808">Transferase</keyword>
<reference evidence="12 13" key="2">
    <citation type="submission" date="2007-04" db="EMBL/GenBank/DDBJ databases">
        <title>Draft genome sequence of Eubacterium ventriosum (ATCC 27560).</title>
        <authorList>
            <person name="Sudarsanam P."/>
            <person name="Ley R."/>
            <person name="Guruge J."/>
            <person name="Turnbaugh P.J."/>
            <person name="Mahowald M."/>
            <person name="Liep D."/>
            <person name="Gordon J."/>
        </authorList>
    </citation>
    <scope>NUCLEOTIDE SEQUENCE [LARGE SCALE GENOMIC DNA]</scope>
    <source>
        <strain evidence="12 13">ATCC 27560</strain>
    </source>
</reference>
<dbReference type="GO" id="GO:0017061">
    <property type="term" value="F:S-methyl-5-thioadenosine phosphorylase activity"/>
    <property type="evidence" value="ECO:0007669"/>
    <property type="project" value="UniProtKB-EC"/>
</dbReference>
<comment type="catalytic activity">
    <reaction evidence="9">
        <text>adenosine + phosphate = alpha-D-ribose 1-phosphate + adenine</text>
        <dbReference type="Rhea" id="RHEA:27642"/>
        <dbReference type="ChEBI" id="CHEBI:16335"/>
        <dbReference type="ChEBI" id="CHEBI:16708"/>
        <dbReference type="ChEBI" id="CHEBI:43474"/>
        <dbReference type="ChEBI" id="CHEBI:57720"/>
        <dbReference type="EC" id="2.4.2.1"/>
    </reaction>
    <physiologicalReaction direction="left-to-right" evidence="9">
        <dbReference type="Rhea" id="RHEA:27643"/>
    </physiologicalReaction>
</comment>
<evidence type="ECO:0000256" key="6">
    <source>
        <dbReference type="ARBA" id="ARBA00022801"/>
    </source>
</evidence>
<accession>A5Z6D0</accession>
<comment type="function">
    <text evidence="2">Purine nucleoside enzyme that catalyzes the phosphorolysis of adenosine and inosine nucleosides, yielding D-ribose 1-phosphate and the respective free bases, adenine and hypoxanthine. Also catalyzes the phosphorolysis of S-methyl-5'-thioadenosine into adenine and S-methyl-5-thio-alpha-D-ribose 1-phosphate. Also has adenosine deaminase activity.</text>
</comment>
<protein>
    <recommendedName>
        <fullName evidence="11">Purine nucleoside phosphorylase</fullName>
    </recommendedName>
</protein>
<comment type="catalytic activity">
    <reaction evidence="8">
        <text>adenosine + H2O + H(+) = inosine + NH4(+)</text>
        <dbReference type="Rhea" id="RHEA:24408"/>
        <dbReference type="ChEBI" id="CHEBI:15377"/>
        <dbReference type="ChEBI" id="CHEBI:15378"/>
        <dbReference type="ChEBI" id="CHEBI:16335"/>
        <dbReference type="ChEBI" id="CHEBI:17596"/>
        <dbReference type="ChEBI" id="CHEBI:28938"/>
        <dbReference type="EC" id="3.5.4.4"/>
    </reaction>
    <physiologicalReaction direction="left-to-right" evidence="8">
        <dbReference type="Rhea" id="RHEA:24409"/>
    </physiologicalReaction>
</comment>
<comment type="catalytic activity">
    <reaction evidence="1">
        <text>inosine + phosphate = alpha-D-ribose 1-phosphate + hypoxanthine</text>
        <dbReference type="Rhea" id="RHEA:27646"/>
        <dbReference type="ChEBI" id="CHEBI:17368"/>
        <dbReference type="ChEBI" id="CHEBI:17596"/>
        <dbReference type="ChEBI" id="CHEBI:43474"/>
        <dbReference type="ChEBI" id="CHEBI:57720"/>
        <dbReference type="EC" id="2.4.2.1"/>
    </reaction>
    <physiologicalReaction direction="left-to-right" evidence="1">
        <dbReference type="Rhea" id="RHEA:27647"/>
    </physiologicalReaction>
</comment>
<dbReference type="RefSeq" id="WP_005362690.1">
    <property type="nucleotide sequence ID" value="NZ_DS264284.1"/>
</dbReference>
<organism evidence="12 13">
    <name type="scientific">Eubacterium ventriosum ATCC 27560</name>
    <dbReference type="NCBI Taxonomy" id="411463"/>
    <lineage>
        <taxon>Bacteria</taxon>
        <taxon>Bacillati</taxon>
        <taxon>Bacillota</taxon>
        <taxon>Clostridia</taxon>
        <taxon>Eubacteriales</taxon>
        <taxon>Eubacteriaceae</taxon>
        <taxon>Eubacterium</taxon>
    </lineage>
</organism>
<evidence type="ECO:0000313" key="13">
    <source>
        <dbReference type="Proteomes" id="UP000006000"/>
    </source>
</evidence>
<dbReference type="Pfam" id="PF02578">
    <property type="entry name" value="Cu-oxidase_4"/>
    <property type="match status" value="1"/>
</dbReference>
<gene>
    <name evidence="12" type="ORF">EUBVEN_01263</name>
</gene>
<evidence type="ECO:0000256" key="5">
    <source>
        <dbReference type="ARBA" id="ARBA00022723"/>
    </source>
</evidence>
<comment type="caution">
    <text evidence="12">The sequence shown here is derived from an EMBL/GenBank/DDBJ whole genome shotgun (WGS) entry which is preliminary data.</text>
</comment>
<evidence type="ECO:0000256" key="2">
    <source>
        <dbReference type="ARBA" id="ARBA00003215"/>
    </source>
</evidence>
<dbReference type="InterPro" id="IPR038371">
    <property type="entry name" value="Cu_polyphenol_OxRdtase_sf"/>
</dbReference>
<dbReference type="NCBIfam" id="TIGR00726">
    <property type="entry name" value="peptidoglycan editing factor PgeF"/>
    <property type="match status" value="1"/>
</dbReference>
<dbReference type="PANTHER" id="PTHR30616">
    <property type="entry name" value="UNCHARACTERIZED PROTEIN YFIH"/>
    <property type="match status" value="1"/>
</dbReference>
<dbReference type="eggNOG" id="COG1496">
    <property type="taxonomic scope" value="Bacteria"/>
</dbReference>
<dbReference type="GO" id="GO:0016787">
    <property type="term" value="F:hydrolase activity"/>
    <property type="evidence" value="ECO:0007669"/>
    <property type="project" value="UniProtKB-KW"/>
</dbReference>
<evidence type="ECO:0000256" key="9">
    <source>
        <dbReference type="ARBA" id="ARBA00048968"/>
    </source>
</evidence>
<dbReference type="InterPro" id="IPR011324">
    <property type="entry name" value="Cytotoxic_necrot_fac-like_cat"/>
</dbReference>
<keyword evidence="5" id="KW-0479">Metal-binding</keyword>
<evidence type="ECO:0000256" key="7">
    <source>
        <dbReference type="ARBA" id="ARBA00022833"/>
    </source>
</evidence>
<dbReference type="STRING" id="411463.EUBVEN_01263"/>
<dbReference type="EMBL" id="AAVL02000033">
    <property type="protein sequence ID" value="EDM51355.1"/>
    <property type="molecule type" value="Genomic_DNA"/>
</dbReference>
<dbReference type="AlphaFoldDB" id="A5Z6D0"/>